<comment type="caution">
    <text evidence="1">The sequence shown here is derived from an EMBL/GenBank/DDBJ whole genome shotgun (WGS) entry which is preliminary data.</text>
</comment>
<keyword evidence="2" id="KW-1185">Reference proteome</keyword>
<dbReference type="AlphaFoldDB" id="A0A9W6W7Y2"/>
<dbReference type="SUPFAM" id="SSF49899">
    <property type="entry name" value="Concanavalin A-like lectins/glucanases"/>
    <property type="match status" value="1"/>
</dbReference>
<dbReference type="Pfam" id="PF13385">
    <property type="entry name" value="Laminin_G_3"/>
    <property type="match status" value="1"/>
</dbReference>
<dbReference type="InterPro" id="IPR013320">
    <property type="entry name" value="ConA-like_dom_sf"/>
</dbReference>
<protein>
    <recommendedName>
        <fullName evidence="3">Concanavalin A-like lectin/glucanase superfamily protein</fullName>
    </recommendedName>
</protein>
<proteinExistence type="predicted"/>
<dbReference type="EMBL" id="BSTX01000001">
    <property type="protein sequence ID" value="GLZ75936.1"/>
    <property type="molecule type" value="Genomic_DNA"/>
</dbReference>
<dbReference type="Proteomes" id="UP001165079">
    <property type="component" value="Unassembled WGS sequence"/>
</dbReference>
<gene>
    <name evidence="1" type="ORF">Afil01_07430</name>
</gene>
<organism evidence="1 2">
    <name type="scientific">Actinorhabdospora filicis</name>
    <dbReference type="NCBI Taxonomy" id="1785913"/>
    <lineage>
        <taxon>Bacteria</taxon>
        <taxon>Bacillati</taxon>
        <taxon>Actinomycetota</taxon>
        <taxon>Actinomycetes</taxon>
        <taxon>Micromonosporales</taxon>
        <taxon>Micromonosporaceae</taxon>
        <taxon>Actinorhabdospora</taxon>
    </lineage>
</organism>
<evidence type="ECO:0000313" key="2">
    <source>
        <dbReference type="Proteomes" id="UP001165079"/>
    </source>
</evidence>
<evidence type="ECO:0000313" key="1">
    <source>
        <dbReference type="EMBL" id="GLZ75936.1"/>
    </source>
</evidence>
<evidence type="ECO:0008006" key="3">
    <source>
        <dbReference type="Google" id="ProtNLM"/>
    </source>
</evidence>
<reference evidence="1" key="1">
    <citation type="submission" date="2023-03" db="EMBL/GenBank/DDBJ databases">
        <title>Actinorhabdospora filicis NBRC 111898.</title>
        <authorList>
            <person name="Ichikawa N."/>
            <person name="Sato H."/>
            <person name="Tonouchi N."/>
        </authorList>
    </citation>
    <scope>NUCLEOTIDE SEQUENCE</scope>
    <source>
        <strain evidence="1">NBRC 111898</strain>
    </source>
</reference>
<dbReference type="Gene3D" id="2.60.120.200">
    <property type="match status" value="1"/>
</dbReference>
<accession>A0A9W6W7Y2</accession>
<sequence length="139" mass="14688">MASQDGTRVSAFRIEYVAKLGTWCVAVRLADEAGADSLHTCAATPATTEWTHRAGGHDGSRLVIYVDGVLAASREIPAPTWNATGPFALGHALCHAEACRNLTGSLAGAKVWDRAVDRRELRDGLFGGQPIIRYTPGGG</sequence>
<name>A0A9W6W7Y2_9ACTN</name>